<dbReference type="NCBIfam" id="TIGR00756">
    <property type="entry name" value="PPR"/>
    <property type="match status" value="6"/>
</dbReference>
<dbReference type="FunFam" id="1.25.40.10:FF:000090">
    <property type="entry name" value="Pentatricopeptide repeat-containing protein, chloroplastic"/>
    <property type="match status" value="1"/>
</dbReference>
<comment type="caution">
    <text evidence="3">The sequence shown here is derived from an EMBL/GenBank/DDBJ whole genome shotgun (WGS) entry which is preliminary data.</text>
</comment>
<dbReference type="Pfam" id="PF13041">
    <property type="entry name" value="PPR_2"/>
    <property type="match status" value="2"/>
</dbReference>
<reference evidence="3" key="2">
    <citation type="submission" date="2020-08" db="EMBL/GenBank/DDBJ databases">
        <title>Plant Genome Project.</title>
        <authorList>
            <person name="Zhang R.-G."/>
        </authorList>
    </citation>
    <scope>NUCLEOTIDE SEQUENCE</scope>
    <source>
        <strain evidence="3">Huo1</strain>
        <tissue evidence="3">Leaf</tissue>
    </source>
</reference>
<gene>
    <name evidence="3" type="ORF">SASPL_114013</name>
</gene>
<organism evidence="3">
    <name type="scientific">Salvia splendens</name>
    <name type="common">Scarlet sage</name>
    <dbReference type="NCBI Taxonomy" id="180675"/>
    <lineage>
        <taxon>Eukaryota</taxon>
        <taxon>Viridiplantae</taxon>
        <taxon>Streptophyta</taxon>
        <taxon>Embryophyta</taxon>
        <taxon>Tracheophyta</taxon>
        <taxon>Spermatophyta</taxon>
        <taxon>Magnoliopsida</taxon>
        <taxon>eudicotyledons</taxon>
        <taxon>Gunneridae</taxon>
        <taxon>Pentapetalae</taxon>
        <taxon>asterids</taxon>
        <taxon>lamiids</taxon>
        <taxon>Lamiales</taxon>
        <taxon>Lamiaceae</taxon>
        <taxon>Nepetoideae</taxon>
        <taxon>Mentheae</taxon>
        <taxon>Salviinae</taxon>
        <taxon>Salvia</taxon>
        <taxon>Salvia subgen. Calosphace</taxon>
        <taxon>core Calosphace</taxon>
    </lineage>
</organism>
<keyword evidence="4" id="KW-1185">Reference proteome</keyword>
<dbReference type="PANTHER" id="PTHR47926:SF468">
    <property type="entry name" value="PENTATRICOPEPTIDE REPEAT-CONTAINING PROTEIN"/>
    <property type="match status" value="1"/>
</dbReference>
<feature type="repeat" description="PPR" evidence="2">
    <location>
        <begin position="25"/>
        <end position="59"/>
    </location>
</feature>
<dbReference type="InterPro" id="IPR002885">
    <property type="entry name" value="PPR_rpt"/>
</dbReference>
<keyword evidence="1" id="KW-0677">Repeat</keyword>
<feature type="repeat" description="PPR" evidence="2">
    <location>
        <begin position="320"/>
        <end position="354"/>
    </location>
</feature>
<evidence type="ECO:0000313" key="3">
    <source>
        <dbReference type="EMBL" id="KAG6423612.1"/>
    </source>
</evidence>
<accession>A0A8X9A005</accession>
<dbReference type="GO" id="GO:0003723">
    <property type="term" value="F:RNA binding"/>
    <property type="evidence" value="ECO:0007669"/>
    <property type="project" value="InterPro"/>
</dbReference>
<protein>
    <recommendedName>
        <fullName evidence="5">Pentatricopeptide repeat-containing protein</fullName>
    </recommendedName>
</protein>
<dbReference type="InterPro" id="IPR046960">
    <property type="entry name" value="PPR_At4g14850-like_plant"/>
</dbReference>
<feature type="repeat" description="PPR" evidence="2">
    <location>
        <begin position="87"/>
        <end position="121"/>
    </location>
</feature>
<dbReference type="InterPro" id="IPR046848">
    <property type="entry name" value="E_motif"/>
</dbReference>
<dbReference type="GO" id="GO:0009451">
    <property type="term" value="P:RNA modification"/>
    <property type="evidence" value="ECO:0007669"/>
    <property type="project" value="InterPro"/>
</dbReference>
<evidence type="ECO:0000256" key="2">
    <source>
        <dbReference type="PROSITE-ProRule" id="PRU00708"/>
    </source>
</evidence>
<dbReference type="Gene3D" id="1.25.40.10">
    <property type="entry name" value="Tetratricopeptide repeat domain"/>
    <property type="match status" value="5"/>
</dbReference>
<dbReference type="AlphaFoldDB" id="A0A8X9A005"/>
<evidence type="ECO:0000256" key="1">
    <source>
        <dbReference type="ARBA" id="ARBA00022737"/>
    </source>
</evidence>
<name>A0A8X9A005_SALSN</name>
<sequence>MISSCVNDFKLDEALNLFDETPQRDLIMWNLMIKGCISCGSLDMALKLFAEMPERNVVSWTTMISAFLKKGMVEQARGLFQEMPERDTAAWNAMIHGLFVNGRAEEASSMFELMPDRNVISWTTMISGLDQMGRNDEALSIFVKMVGIGMKLTASTLCSVLSSCAKTGELCLGIQLHGQIAKLGYAFDTYIVASLITFYANCKRIEEFVKIYYEKLFKNVVVWTSVLTGYGANDEHESALEVFLEMIRLGVFPNQSTFTSALNSSNEIEALGFGRGIHGTAVKLGFETDVFVGNALVVLYTKSGSIHDGIRSFKAIEKKNVVSWNTVIVGCAQHGCGEWAVAFLGQMMKAGVRPDGITFTGLLSACSHSGLWKKGRGLFTGLRRGSWVELKLEHYACMVDILCRSGEVAEAEELVEGMPVEANVSIWVALLSGCRGGEVEVEVAERVAERILRLDPGCTAGYVLLSNIYAGCGRWGDVARMRTRMKATGAVKETARSTYLN</sequence>
<dbReference type="Pfam" id="PF01535">
    <property type="entry name" value="PPR"/>
    <property type="match status" value="6"/>
</dbReference>
<dbReference type="Proteomes" id="UP000298416">
    <property type="component" value="Unassembled WGS sequence"/>
</dbReference>
<evidence type="ECO:0000313" key="4">
    <source>
        <dbReference type="Proteomes" id="UP000298416"/>
    </source>
</evidence>
<feature type="repeat" description="PPR" evidence="2">
    <location>
        <begin position="219"/>
        <end position="253"/>
    </location>
</feature>
<dbReference type="EMBL" id="PNBA02000005">
    <property type="protein sequence ID" value="KAG6423612.1"/>
    <property type="molecule type" value="Genomic_DNA"/>
</dbReference>
<proteinExistence type="predicted"/>
<dbReference type="Pfam" id="PF20431">
    <property type="entry name" value="E_motif"/>
    <property type="match status" value="1"/>
</dbReference>
<dbReference type="PROSITE" id="PS51375">
    <property type="entry name" value="PPR"/>
    <property type="match status" value="4"/>
</dbReference>
<reference evidence="3" key="1">
    <citation type="submission" date="2018-01" db="EMBL/GenBank/DDBJ databases">
        <authorList>
            <person name="Mao J.F."/>
        </authorList>
    </citation>
    <scope>NUCLEOTIDE SEQUENCE</scope>
    <source>
        <strain evidence="3">Huo1</strain>
        <tissue evidence="3">Leaf</tissue>
    </source>
</reference>
<dbReference type="InterPro" id="IPR011990">
    <property type="entry name" value="TPR-like_helical_dom_sf"/>
</dbReference>
<dbReference type="PANTHER" id="PTHR47926">
    <property type="entry name" value="PENTATRICOPEPTIDE REPEAT-CONTAINING PROTEIN"/>
    <property type="match status" value="1"/>
</dbReference>
<evidence type="ECO:0008006" key="5">
    <source>
        <dbReference type="Google" id="ProtNLM"/>
    </source>
</evidence>